<dbReference type="SMART" id="SM00355">
    <property type="entry name" value="ZnF_C2H2"/>
    <property type="match status" value="9"/>
</dbReference>
<evidence type="ECO:0000256" key="4">
    <source>
        <dbReference type="ARBA" id="ARBA00022833"/>
    </source>
</evidence>
<evidence type="ECO:0000256" key="1">
    <source>
        <dbReference type="ARBA" id="ARBA00004123"/>
    </source>
</evidence>
<dbReference type="SUPFAM" id="SSF57667">
    <property type="entry name" value="beta-beta-alpha zinc fingers"/>
    <property type="match status" value="3"/>
</dbReference>
<evidence type="ECO:0000256" key="8">
    <source>
        <dbReference type="PROSITE-ProRule" id="PRU00042"/>
    </source>
</evidence>
<dbReference type="AlphaFoldDB" id="F9FIG4"/>
<dbReference type="GO" id="GO:0006357">
    <property type="term" value="P:regulation of transcription by RNA polymerase II"/>
    <property type="evidence" value="ECO:0007669"/>
    <property type="project" value="TreeGrafter"/>
</dbReference>
<proteinExistence type="predicted"/>
<comment type="caution">
    <text evidence="11">The sequence shown here is derived from an EMBL/GenBank/DDBJ whole genome shotgun (WGS) entry which is preliminary data.</text>
</comment>
<dbReference type="EMBL" id="AFQF01001867">
    <property type="protein sequence ID" value="EGU83342.1"/>
    <property type="molecule type" value="Genomic_DNA"/>
</dbReference>
<dbReference type="InterPro" id="IPR013087">
    <property type="entry name" value="Znf_C2H2_type"/>
</dbReference>
<dbReference type="OrthoDB" id="6077919at2759"/>
<dbReference type="PANTHER" id="PTHR46179">
    <property type="entry name" value="ZINC FINGER PROTEIN"/>
    <property type="match status" value="1"/>
</dbReference>
<sequence length="706" mass="80700">MPVVKPFKCPECKKGYGSQSGLREHVNTAHKHKRHRCPYGCGKSYSQWNGMNAHVKADHENTVYPCPYKEKEGCKAKDFKQKRSLNDHIAKKHKGEEGKSYKCPDCSKKYTQSHNLAKHVKATHEGVRLPCPYKEEDECEADFATPDGVKQHVKAIHEEWPRFPCRANDCTKTFKREDYATSHYNRVHVDAPLPYSCGFCGKKFQFLPSKISHEEKHTQHACPRNSCYQGFSCIEEALEHAKDPQHRSDQQLYECPLKNCRLAIIGKALDKPSLVKHWNMHIKREHISNELELVYKEAKQPLFRHIPILGSIMANNHSILLASASLDNAVPEPEEDADEDDQGDEEEDKILVSDDEDINILEQNKVWWESHKDHLVSFNARGYKCAGPALETTHLIVEGCPVGAIIDFDTALIRRSRGRRLPTMSLDSRCASCHSDMRVRQLIKRFDSPKIDPKGGLGALTKTFSTAISKTWTCTKDYERRVRQPVREGLDRKVVIIDNEFDPITHELYETAIIDRVSGETLLNTLIAHTEETKSAVPSRRTQGEKVEIISHLWKKKVYGRSRGLALLDVHQVAKRLQESSITPKTIFLAWHVSCADLQILRGFLAKGGYRNILPKDRNCFPLIPLFRENVPKGCFPLRLEIVYPVMFPRSDLCGHNHRALVDCKQARNICNGLDDFCEPVESRGKEWQPAKFVKEAQRCIVDYLA</sequence>
<feature type="domain" description="C2H2-type" evidence="10">
    <location>
        <begin position="195"/>
        <end position="218"/>
    </location>
</feature>
<feature type="compositionally biased region" description="Acidic residues" evidence="9">
    <location>
        <begin position="332"/>
        <end position="349"/>
    </location>
</feature>
<feature type="domain" description="C2H2-type" evidence="10">
    <location>
        <begin position="7"/>
        <end position="35"/>
    </location>
</feature>
<feature type="domain" description="C2H2-type" evidence="10">
    <location>
        <begin position="35"/>
        <end position="59"/>
    </location>
</feature>
<dbReference type="Gene3D" id="3.30.160.60">
    <property type="entry name" value="Classic Zinc Finger"/>
    <property type="match status" value="4"/>
</dbReference>
<evidence type="ECO:0000313" key="11">
    <source>
        <dbReference type="EMBL" id="EGU83342.1"/>
    </source>
</evidence>
<evidence type="ECO:0000256" key="3">
    <source>
        <dbReference type="ARBA" id="ARBA00022771"/>
    </source>
</evidence>
<dbReference type="Pfam" id="PF00096">
    <property type="entry name" value="zf-C2H2"/>
    <property type="match status" value="3"/>
</dbReference>
<keyword evidence="3 8" id="KW-0863">Zinc-finger</keyword>
<keyword evidence="7" id="KW-0539">Nucleus</keyword>
<gene>
    <name evidence="11" type="ORF">FOXB_06193</name>
</gene>
<keyword evidence="2" id="KW-0479">Metal-binding</keyword>
<dbReference type="GO" id="GO:0008270">
    <property type="term" value="F:zinc ion binding"/>
    <property type="evidence" value="ECO:0007669"/>
    <property type="project" value="UniProtKB-KW"/>
</dbReference>
<dbReference type="PANTHER" id="PTHR46179:SF13">
    <property type="entry name" value="C2H2-TYPE DOMAIN-CONTAINING PROTEIN"/>
    <property type="match status" value="1"/>
</dbReference>
<dbReference type="InterPro" id="IPR051061">
    <property type="entry name" value="Zinc_finger_trans_reg"/>
</dbReference>
<organism evidence="11">
    <name type="scientific">Fusarium oxysporum (strain Fo5176)</name>
    <name type="common">Fusarium vascular wilt</name>
    <dbReference type="NCBI Taxonomy" id="660025"/>
    <lineage>
        <taxon>Eukaryota</taxon>
        <taxon>Fungi</taxon>
        <taxon>Dikarya</taxon>
        <taxon>Ascomycota</taxon>
        <taxon>Pezizomycotina</taxon>
        <taxon>Sordariomycetes</taxon>
        <taxon>Hypocreomycetidae</taxon>
        <taxon>Hypocreales</taxon>
        <taxon>Nectriaceae</taxon>
        <taxon>Fusarium</taxon>
        <taxon>Fusarium oxysporum species complex</taxon>
    </lineage>
</organism>
<dbReference type="PROSITE" id="PS00028">
    <property type="entry name" value="ZINC_FINGER_C2H2_1"/>
    <property type="match status" value="6"/>
</dbReference>
<evidence type="ECO:0000256" key="2">
    <source>
        <dbReference type="ARBA" id="ARBA00022723"/>
    </source>
</evidence>
<reference evidence="11" key="1">
    <citation type="journal article" date="2012" name="Mol. Plant Microbe Interact.">
        <title>A highly conserved effector in Fusarium oxysporum is required for full virulence on Arabidopsis.</title>
        <authorList>
            <person name="Thatcher L.F."/>
            <person name="Gardiner D.M."/>
            <person name="Kazan K."/>
            <person name="Manners J."/>
        </authorList>
    </citation>
    <scope>NUCLEOTIDE SEQUENCE [LARGE SCALE GENOMIC DNA]</scope>
    <source>
        <strain evidence="11">Fo5176</strain>
    </source>
</reference>
<keyword evidence="5" id="KW-0805">Transcription regulation</keyword>
<evidence type="ECO:0000256" key="9">
    <source>
        <dbReference type="SAM" id="MobiDB-lite"/>
    </source>
</evidence>
<dbReference type="InterPro" id="IPR036236">
    <property type="entry name" value="Znf_C2H2_sf"/>
</dbReference>
<evidence type="ECO:0000256" key="7">
    <source>
        <dbReference type="ARBA" id="ARBA00023242"/>
    </source>
</evidence>
<accession>F9FIG4</accession>
<feature type="domain" description="C2H2-type" evidence="10">
    <location>
        <begin position="163"/>
        <end position="188"/>
    </location>
</feature>
<evidence type="ECO:0000256" key="5">
    <source>
        <dbReference type="ARBA" id="ARBA00023015"/>
    </source>
</evidence>
<name>F9FIG4_FUSOF</name>
<evidence type="ECO:0000256" key="6">
    <source>
        <dbReference type="ARBA" id="ARBA00023163"/>
    </source>
</evidence>
<dbReference type="STRING" id="660025.F9FIG4"/>
<dbReference type="PROSITE" id="PS50157">
    <property type="entry name" value="ZINC_FINGER_C2H2_2"/>
    <property type="match status" value="5"/>
</dbReference>
<evidence type="ECO:0000259" key="10">
    <source>
        <dbReference type="PROSITE" id="PS50157"/>
    </source>
</evidence>
<comment type="subcellular location">
    <subcellularLocation>
        <location evidence="1">Nucleus</location>
    </subcellularLocation>
</comment>
<keyword evidence="6" id="KW-0804">Transcription</keyword>
<dbReference type="GO" id="GO:0005634">
    <property type="term" value="C:nucleus"/>
    <property type="evidence" value="ECO:0007669"/>
    <property type="project" value="UniProtKB-SubCell"/>
</dbReference>
<keyword evidence="4" id="KW-0862">Zinc</keyword>
<protein>
    <recommendedName>
        <fullName evidence="10">C2H2-type domain-containing protein</fullName>
    </recommendedName>
</protein>
<feature type="region of interest" description="Disordered" evidence="9">
    <location>
        <begin position="329"/>
        <end position="349"/>
    </location>
</feature>
<feature type="domain" description="C2H2-type" evidence="10">
    <location>
        <begin position="101"/>
        <end position="129"/>
    </location>
</feature>